<gene>
    <name evidence="2" type="ORF">Cme02nite_37240</name>
</gene>
<accession>A0A8J3PFM8</accession>
<evidence type="ECO:0000259" key="1">
    <source>
        <dbReference type="Pfam" id="PF21806"/>
    </source>
</evidence>
<evidence type="ECO:0000313" key="2">
    <source>
        <dbReference type="EMBL" id="GIG15392.1"/>
    </source>
</evidence>
<keyword evidence="3" id="KW-1185">Reference proteome</keyword>
<dbReference type="InterPro" id="IPR049244">
    <property type="entry name" value="DUF6879"/>
</dbReference>
<organism evidence="2 3">
    <name type="scientific">Catellatospora methionotrophica</name>
    <dbReference type="NCBI Taxonomy" id="121620"/>
    <lineage>
        <taxon>Bacteria</taxon>
        <taxon>Bacillati</taxon>
        <taxon>Actinomycetota</taxon>
        <taxon>Actinomycetes</taxon>
        <taxon>Micromonosporales</taxon>
        <taxon>Micromonosporaceae</taxon>
        <taxon>Catellatospora</taxon>
    </lineage>
</organism>
<evidence type="ECO:0000313" key="3">
    <source>
        <dbReference type="Proteomes" id="UP000660339"/>
    </source>
</evidence>
<protein>
    <recommendedName>
        <fullName evidence="1">DUF6879 domain-containing protein</fullName>
    </recommendedName>
</protein>
<name>A0A8J3PFM8_9ACTN</name>
<feature type="domain" description="DUF6879" evidence="1">
    <location>
        <begin position="11"/>
        <end position="171"/>
    </location>
</feature>
<sequence>MRDMSEVLAGEDFESLWRYYRVSAFRLETQPVYTVAGEQDTLRRYLTGHPQHPADVPYLATWLDQIRQVTAEGRRVERVRIVDEPPTDYQRWERWVGQWNTEAGERIRYLSRAVAESIGLPLAADWWLFDEERVAVMRFDETGRPLGGTVVTDPAVVVQHLAWRDLAIKHSALDEGTAH</sequence>
<dbReference type="Pfam" id="PF21806">
    <property type="entry name" value="DUF6879"/>
    <property type="match status" value="1"/>
</dbReference>
<reference evidence="2" key="1">
    <citation type="submission" date="2021-01" db="EMBL/GenBank/DDBJ databases">
        <title>Whole genome shotgun sequence of Catellatospora methionotrophica NBRC 14553.</title>
        <authorList>
            <person name="Komaki H."/>
            <person name="Tamura T."/>
        </authorList>
    </citation>
    <scope>NUCLEOTIDE SEQUENCE</scope>
    <source>
        <strain evidence="2">NBRC 14553</strain>
    </source>
</reference>
<comment type="caution">
    <text evidence="2">The sequence shown here is derived from an EMBL/GenBank/DDBJ whole genome shotgun (WGS) entry which is preliminary data.</text>
</comment>
<dbReference type="AlphaFoldDB" id="A0A8J3PFM8"/>
<dbReference type="EMBL" id="BONJ01000020">
    <property type="protein sequence ID" value="GIG15392.1"/>
    <property type="molecule type" value="Genomic_DNA"/>
</dbReference>
<dbReference type="Proteomes" id="UP000660339">
    <property type="component" value="Unassembled WGS sequence"/>
</dbReference>
<proteinExistence type="predicted"/>